<protein>
    <submittedName>
        <fullName evidence="11">7tm 6 domain containing protein</fullName>
    </submittedName>
</protein>
<evidence type="ECO:0000313" key="12">
    <source>
        <dbReference type="Proteomes" id="UP000292052"/>
    </source>
</evidence>
<evidence type="ECO:0000256" key="3">
    <source>
        <dbReference type="ARBA" id="ARBA00022606"/>
    </source>
</evidence>
<dbReference type="GO" id="GO:0005549">
    <property type="term" value="F:odorant binding"/>
    <property type="evidence" value="ECO:0007669"/>
    <property type="project" value="InterPro"/>
</dbReference>
<keyword evidence="3" id="KW-0716">Sensory transduction</keyword>
<name>A0A482VPP3_ASBVE</name>
<feature type="non-terminal residue" evidence="11">
    <location>
        <position position="272"/>
    </location>
</feature>
<feature type="transmembrane region" description="Helical" evidence="10">
    <location>
        <begin position="70"/>
        <end position="88"/>
    </location>
</feature>
<evidence type="ECO:0000256" key="4">
    <source>
        <dbReference type="ARBA" id="ARBA00022692"/>
    </source>
</evidence>
<keyword evidence="6 10" id="KW-1133">Transmembrane helix</keyword>
<evidence type="ECO:0000256" key="2">
    <source>
        <dbReference type="ARBA" id="ARBA00022475"/>
    </source>
</evidence>
<gene>
    <name evidence="11" type="ORF">BDFB_013415</name>
</gene>
<feature type="transmembrane region" description="Helical" evidence="10">
    <location>
        <begin position="126"/>
        <end position="148"/>
    </location>
</feature>
<evidence type="ECO:0000256" key="7">
    <source>
        <dbReference type="ARBA" id="ARBA00023136"/>
    </source>
</evidence>
<accession>A0A482VPP3</accession>
<keyword evidence="9" id="KW-0807">Transducer</keyword>
<evidence type="ECO:0000256" key="6">
    <source>
        <dbReference type="ARBA" id="ARBA00022989"/>
    </source>
</evidence>
<feature type="transmembrane region" description="Helical" evidence="10">
    <location>
        <begin position="191"/>
        <end position="213"/>
    </location>
</feature>
<sequence length="272" mass="32409">MERFDWKLTIKKNIFSLWMIGLWPKDGTYKLNFYSLYTVVSISFFINVFGILTTVNMFMSDLDFEDSEELMLYWMADILTHIKVYMLSKKFQLPLQFWYPYNTKSSPFYEITYLHQAISLFYTVMAIYNIDMLIAALMIFIGAQCDILSDKLRNFESNSLITSIKHHQEILISVILSLVLYRLALDKILDIKLFTNLIIVVFYMIQIFTYCWFGNEVEVKSNQIPHSIYESDWTRHSLREKKNIMMLLLKSKKPIKLSAYNLFYLSLETFIK</sequence>
<keyword evidence="7 10" id="KW-0472">Membrane</keyword>
<proteinExistence type="predicted"/>
<keyword evidence="2" id="KW-1003">Cell membrane</keyword>
<dbReference type="GO" id="GO:0004984">
    <property type="term" value="F:olfactory receptor activity"/>
    <property type="evidence" value="ECO:0007669"/>
    <property type="project" value="InterPro"/>
</dbReference>
<feature type="transmembrane region" description="Helical" evidence="10">
    <location>
        <begin position="34"/>
        <end position="58"/>
    </location>
</feature>
<evidence type="ECO:0000256" key="9">
    <source>
        <dbReference type="ARBA" id="ARBA00023224"/>
    </source>
</evidence>
<dbReference type="PANTHER" id="PTHR21137:SF35">
    <property type="entry name" value="ODORANT RECEPTOR 19A-RELATED"/>
    <property type="match status" value="1"/>
</dbReference>
<comment type="caution">
    <text evidence="11">The sequence shown here is derived from an EMBL/GenBank/DDBJ whole genome shotgun (WGS) entry which is preliminary data.</text>
</comment>
<evidence type="ECO:0000256" key="8">
    <source>
        <dbReference type="ARBA" id="ARBA00023170"/>
    </source>
</evidence>
<comment type="subcellular location">
    <subcellularLocation>
        <location evidence="1">Cell membrane</location>
        <topology evidence="1">Multi-pass membrane protein</topology>
    </subcellularLocation>
</comment>
<keyword evidence="4 10" id="KW-0812">Transmembrane</keyword>
<organism evidence="11 12">
    <name type="scientific">Asbolus verrucosus</name>
    <name type="common">Desert ironclad beetle</name>
    <dbReference type="NCBI Taxonomy" id="1661398"/>
    <lineage>
        <taxon>Eukaryota</taxon>
        <taxon>Metazoa</taxon>
        <taxon>Ecdysozoa</taxon>
        <taxon>Arthropoda</taxon>
        <taxon>Hexapoda</taxon>
        <taxon>Insecta</taxon>
        <taxon>Pterygota</taxon>
        <taxon>Neoptera</taxon>
        <taxon>Endopterygota</taxon>
        <taxon>Coleoptera</taxon>
        <taxon>Polyphaga</taxon>
        <taxon>Cucujiformia</taxon>
        <taxon>Tenebrionidae</taxon>
        <taxon>Pimeliinae</taxon>
        <taxon>Asbolus</taxon>
    </lineage>
</organism>
<dbReference type="Proteomes" id="UP000292052">
    <property type="component" value="Unassembled WGS sequence"/>
</dbReference>
<evidence type="ECO:0000256" key="10">
    <source>
        <dbReference type="SAM" id="Phobius"/>
    </source>
</evidence>
<evidence type="ECO:0000256" key="1">
    <source>
        <dbReference type="ARBA" id="ARBA00004651"/>
    </source>
</evidence>
<evidence type="ECO:0000256" key="5">
    <source>
        <dbReference type="ARBA" id="ARBA00022725"/>
    </source>
</evidence>
<dbReference type="InterPro" id="IPR004117">
    <property type="entry name" value="7tm6_olfct_rcpt"/>
</dbReference>
<dbReference type="GO" id="GO:0007165">
    <property type="term" value="P:signal transduction"/>
    <property type="evidence" value="ECO:0007669"/>
    <property type="project" value="UniProtKB-KW"/>
</dbReference>
<dbReference type="GO" id="GO:0005886">
    <property type="term" value="C:plasma membrane"/>
    <property type="evidence" value="ECO:0007669"/>
    <property type="project" value="UniProtKB-SubCell"/>
</dbReference>
<dbReference type="Pfam" id="PF02949">
    <property type="entry name" value="7tm_6"/>
    <property type="match status" value="1"/>
</dbReference>
<dbReference type="EMBL" id="QDEB01076051">
    <property type="protein sequence ID" value="RZC34872.1"/>
    <property type="molecule type" value="Genomic_DNA"/>
</dbReference>
<keyword evidence="12" id="KW-1185">Reference proteome</keyword>
<dbReference type="PANTHER" id="PTHR21137">
    <property type="entry name" value="ODORANT RECEPTOR"/>
    <property type="match status" value="1"/>
</dbReference>
<reference evidence="11 12" key="1">
    <citation type="submission" date="2017-03" db="EMBL/GenBank/DDBJ databases">
        <title>Genome of the blue death feigning beetle - Asbolus verrucosus.</title>
        <authorList>
            <person name="Rider S.D."/>
        </authorList>
    </citation>
    <scope>NUCLEOTIDE SEQUENCE [LARGE SCALE GENOMIC DNA]</scope>
    <source>
        <strain evidence="11">Butters</strain>
        <tissue evidence="11">Head and leg muscle</tissue>
    </source>
</reference>
<keyword evidence="8" id="KW-0675">Receptor</keyword>
<dbReference type="AlphaFoldDB" id="A0A482VPP3"/>
<evidence type="ECO:0000313" key="11">
    <source>
        <dbReference type="EMBL" id="RZC34872.1"/>
    </source>
</evidence>
<dbReference type="OrthoDB" id="8185860at2759"/>
<keyword evidence="5" id="KW-0552">Olfaction</keyword>